<proteinExistence type="predicted"/>
<dbReference type="PANTHER" id="PTHR46014">
    <property type="entry name" value="TETRATRICOPEPTIDE REPEAT PROTEIN 1"/>
    <property type="match status" value="1"/>
</dbReference>
<evidence type="ECO:0000313" key="3">
    <source>
        <dbReference type="Proteomes" id="UP000799302"/>
    </source>
</evidence>
<organism evidence="2 3">
    <name type="scientific">Microthyrium microscopicum</name>
    <dbReference type="NCBI Taxonomy" id="703497"/>
    <lineage>
        <taxon>Eukaryota</taxon>
        <taxon>Fungi</taxon>
        <taxon>Dikarya</taxon>
        <taxon>Ascomycota</taxon>
        <taxon>Pezizomycotina</taxon>
        <taxon>Dothideomycetes</taxon>
        <taxon>Dothideomycetes incertae sedis</taxon>
        <taxon>Microthyriales</taxon>
        <taxon>Microthyriaceae</taxon>
        <taxon>Microthyrium</taxon>
    </lineage>
</organism>
<dbReference type="SMART" id="SM00028">
    <property type="entry name" value="TPR"/>
    <property type="match status" value="2"/>
</dbReference>
<dbReference type="InterPro" id="IPR019734">
    <property type="entry name" value="TPR_rpt"/>
</dbReference>
<feature type="region of interest" description="Disordered" evidence="1">
    <location>
        <begin position="1"/>
        <end position="33"/>
    </location>
</feature>
<gene>
    <name evidence="2" type="ORF">BT63DRAFT_299504</name>
</gene>
<dbReference type="OrthoDB" id="1872379at2759"/>
<protein>
    <submittedName>
        <fullName evidence="2">Uncharacterized protein</fullName>
    </submittedName>
</protein>
<evidence type="ECO:0000313" key="2">
    <source>
        <dbReference type="EMBL" id="KAF2667740.1"/>
    </source>
</evidence>
<feature type="compositionally biased region" description="Basic and acidic residues" evidence="1">
    <location>
        <begin position="127"/>
        <end position="151"/>
    </location>
</feature>
<dbReference type="AlphaFoldDB" id="A0A6A6U708"/>
<evidence type="ECO:0000256" key="1">
    <source>
        <dbReference type="SAM" id="MobiDB-lite"/>
    </source>
</evidence>
<dbReference type="InterPro" id="IPR052769">
    <property type="entry name" value="TPR_domain_protein"/>
</dbReference>
<reference evidence="2" key="1">
    <citation type="journal article" date="2020" name="Stud. Mycol.">
        <title>101 Dothideomycetes genomes: a test case for predicting lifestyles and emergence of pathogens.</title>
        <authorList>
            <person name="Haridas S."/>
            <person name="Albert R."/>
            <person name="Binder M."/>
            <person name="Bloem J."/>
            <person name="Labutti K."/>
            <person name="Salamov A."/>
            <person name="Andreopoulos B."/>
            <person name="Baker S."/>
            <person name="Barry K."/>
            <person name="Bills G."/>
            <person name="Bluhm B."/>
            <person name="Cannon C."/>
            <person name="Castanera R."/>
            <person name="Culley D."/>
            <person name="Daum C."/>
            <person name="Ezra D."/>
            <person name="Gonzalez J."/>
            <person name="Henrissat B."/>
            <person name="Kuo A."/>
            <person name="Liang C."/>
            <person name="Lipzen A."/>
            <person name="Lutzoni F."/>
            <person name="Magnuson J."/>
            <person name="Mondo S."/>
            <person name="Nolan M."/>
            <person name="Ohm R."/>
            <person name="Pangilinan J."/>
            <person name="Park H.-J."/>
            <person name="Ramirez L."/>
            <person name="Alfaro M."/>
            <person name="Sun H."/>
            <person name="Tritt A."/>
            <person name="Yoshinaga Y."/>
            <person name="Zwiers L.-H."/>
            <person name="Turgeon B."/>
            <person name="Goodwin S."/>
            <person name="Spatafora J."/>
            <person name="Crous P."/>
            <person name="Grigoriev I."/>
        </authorList>
    </citation>
    <scope>NUCLEOTIDE SEQUENCE</scope>
    <source>
        <strain evidence="2">CBS 115976</strain>
    </source>
</reference>
<feature type="region of interest" description="Disordered" evidence="1">
    <location>
        <begin position="121"/>
        <end position="151"/>
    </location>
</feature>
<dbReference type="PANTHER" id="PTHR46014:SF1">
    <property type="entry name" value="TETRATRICOPEPTIDE REPEAT PROTEIN 1"/>
    <property type="match status" value="1"/>
</dbReference>
<keyword evidence="3" id="KW-1185">Reference proteome</keyword>
<dbReference type="EMBL" id="MU004237">
    <property type="protein sequence ID" value="KAF2667740.1"/>
    <property type="molecule type" value="Genomic_DNA"/>
</dbReference>
<dbReference type="SUPFAM" id="SSF48452">
    <property type="entry name" value="TPR-like"/>
    <property type="match status" value="1"/>
</dbReference>
<feature type="compositionally biased region" description="Pro residues" evidence="1">
    <location>
        <begin position="10"/>
        <end position="26"/>
    </location>
</feature>
<dbReference type="Gene3D" id="1.25.40.10">
    <property type="entry name" value="Tetratricopeptide repeat domain"/>
    <property type="match status" value="1"/>
</dbReference>
<dbReference type="Proteomes" id="UP000799302">
    <property type="component" value="Unassembled WGS sequence"/>
</dbReference>
<accession>A0A6A6U708</accession>
<sequence length="299" mass="32510">MSTPTDPKDPSSPPSPPPPPPPPNLPPAIERFPPSTETTMLASSTLLKAQANSLFTISDYDAALNTYERSLAELPSYTHYEHAVLRSNMAACLVRMGEWKRAVEEADKGLERLGDYEVEYGLGGKEGGGKDGDGKGRGEGGKGGNGEERVVEVSDEQEAKMADMKYTEQDVLRIRMKLLLRRAKARTEEGGWAALAGAQEGLLFSTSGNVFADGGIVDYKTLDGYSILAPADRKTVQTALRSLPQKLDEAKQKEMGEMMGKLKQLGNGLLKPFGLSTDNFNMVKDENTGGYNMNFNQNR</sequence>
<dbReference type="InterPro" id="IPR011990">
    <property type="entry name" value="TPR-like_helical_dom_sf"/>
</dbReference>
<name>A0A6A6U708_9PEZI</name>